<protein>
    <submittedName>
        <fullName evidence="1">Uncharacterized protein</fullName>
    </submittedName>
</protein>
<gene>
    <name evidence="1" type="ORF">DES35_10245</name>
</gene>
<accession>A0A369A5G9</accession>
<proteinExistence type="predicted"/>
<dbReference type="AlphaFoldDB" id="A0A369A5G9"/>
<sequence length="32" mass="3684">MPYCKTKALPSPFEIIVTNYQNDQLITISNQL</sequence>
<evidence type="ECO:0000313" key="2">
    <source>
        <dbReference type="Proteomes" id="UP000253517"/>
    </source>
</evidence>
<name>A0A369A5G9_9FLAO</name>
<organism evidence="1 2">
    <name type="scientific">Schleiferia thermophila</name>
    <dbReference type="NCBI Taxonomy" id="884107"/>
    <lineage>
        <taxon>Bacteria</taxon>
        <taxon>Pseudomonadati</taxon>
        <taxon>Bacteroidota</taxon>
        <taxon>Flavobacteriia</taxon>
        <taxon>Flavobacteriales</taxon>
        <taxon>Schleiferiaceae</taxon>
        <taxon>Schleiferia</taxon>
    </lineage>
</organism>
<evidence type="ECO:0000313" key="1">
    <source>
        <dbReference type="EMBL" id="RCX03596.1"/>
    </source>
</evidence>
<reference evidence="1 2" key="1">
    <citation type="submission" date="2018-07" db="EMBL/GenBank/DDBJ databases">
        <title>Genomic Encyclopedia of Type Strains, Phase IV (KMG-IV): sequencing the most valuable type-strain genomes for metagenomic binning, comparative biology and taxonomic classification.</title>
        <authorList>
            <person name="Goeker M."/>
        </authorList>
    </citation>
    <scope>NUCLEOTIDE SEQUENCE [LARGE SCALE GENOMIC DNA]</scope>
    <source>
        <strain evidence="1 2">DSM 21410</strain>
    </source>
</reference>
<keyword evidence="2" id="KW-1185">Reference proteome</keyword>
<dbReference type="EMBL" id="QPJS01000002">
    <property type="protein sequence ID" value="RCX03596.1"/>
    <property type="molecule type" value="Genomic_DNA"/>
</dbReference>
<comment type="caution">
    <text evidence="1">The sequence shown here is derived from an EMBL/GenBank/DDBJ whole genome shotgun (WGS) entry which is preliminary data.</text>
</comment>
<dbReference type="Proteomes" id="UP000253517">
    <property type="component" value="Unassembled WGS sequence"/>
</dbReference>